<feature type="transmembrane region" description="Helical" evidence="12">
    <location>
        <begin position="348"/>
        <end position="372"/>
    </location>
</feature>
<evidence type="ECO:0000256" key="2">
    <source>
        <dbReference type="ARBA" id="ARBA00004653"/>
    </source>
</evidence>
<comment type="caution">
    <text evidence="13">The sequence shown here is derived from an EMBL/GenBank/DDBJ whole genome shotgun (WGS) entry which is preliminary data.</text>
</comment>
<keyword evidence="4" id="KW-0813">Transport</keyword>
<evidence type="ECO:0000256" key="4">
    <source>
        <dbReference type="ARBA" id="ARBA00022448"/>
    </source>
</evidence>
<comment type="subcellular location">
    <subcellularLocation>
        <location evidence="1">Endoplasmic reticulum membrane</location>
        <topology evidence="1">Multi-pass membrane protein</topology>
    </subcellularLocation>
    <subcellularLocation>
        <location evidence="2">Golgi apparatus membrane</location>
        <topology evidence="2">Multi-pass membrane protein</topology>
    </subcellularLocation>
</comment>
<dbReference type="STRING" id="1037660.A0A066WF20"/>
<feature type="compositionally biased region" description="Polar residues" evidence="11">
    <location>
        <begin position="32"/>
        <end position="51"/>
    </location>
</feature>
<feature type="compositionally biased region" description="Pro residues" evidence="11">
    <location>
        <begin position="8"/>
        <end position="31"/>
    </location>
</feature>
<evidence type="ECO:0000256" key="5">
    <source>
        <dbReference type="ARBA" id="ARBA00022692"/>
    </source>
</evidence>
<evidence type="ECO:0000256" key="10">
    <source>
        <dbReference type="ARBA" id="ARBA00023136"/>
    </source>
</evidence>
<evidence type="ECO:0000256" key="1">
    <source>
        <dbReference type="ARBA" id="ARBA00004477"/>
    </source>
</evidence>
<dbReference type="AlphaFoldDB" id="A0A066WF20"/>
<feature type="region of interest" description="Disordered" evidence="11">
    <location>
        <begin position="207"/>
        <end position="245"/>
    </location>
</feature>
<proteinExistence type="inferred from homology"/>
<dbReference type="InParanoid" id="A0A066WF20"/>
<evidence type="ECO:0000256" key="9">
    <source>
        <dbReference type="ARBA" id="ARBA00023034"/>
    </source>
</evidence>
<keyword evidence="7" id="KW-0653">Protein transport</keyword>
<dbReference type="GO" id="GO:0005793">
    <property type="term" value="C:endoplasmic reticulum-Golgi intermediate compartment"/>
    <property type="evidence" value="ECO:0007669"/>
    <property type="project" value="TreeGrafter"/>
</dbReference>
<dbReference type="Proteomes" id="UP000027361">
    <property type="component" value="Unassembled WGS sequence"/>
</dbReference>
<organism evidence="13 14">
    <name type="scientific">Tilletiaria anomala (strain ATCC 24038 / CBS 436.72 / UBC 951)</name>
    <dbReference type="NCBI Taxonomy" id="1037660"/>
    <lineage>
        <taxon>Eukaryota</taxon>
        <taxon>Fungi</taxon>
        <taxon>Dikarya</taxon>
        <taxon>Basidiomycota</taxon>
        <taxon>Ustilaginomycotina</taxon>
        <taxon>Exobasidiomycetes</taxon>
        <taxon>Georgefischeriales</taxon>
        <taxon>Tilletiariaceae</taxon>
        <taxon>Tilletiaria</taxon>
    </lineage>
</organism>
<reference evidence="13 14" key="1">
    <citation type="submission" date="2014-05" db="EMBL/GenBank/DDBJ databases">
        <title>Draft genome sequence of a rare smut relative, Tilletiaria anomala UBC 951.</title>
        <authorList>
            <consortium name="DOE Joint Genome Institute"/>
            <person name="Toome M."/>
            <person name="Kuo A."/>
            <person name="Henrissat B."/>
            <person name="Lipzen A."/>
            <person name="Tritt A."/>
            <person name="Yoshinaga Y."/>
            <person name="Zane M."/>
            <person name="Barry K."/>
            <person name="Grigoriev I.V."/>
            <person name="Spatafora J.W."/>
            <person name="Aimea M.C."/>
        </authorList>
    </citation>
    <scope>NUCLEOTIDE SEQUENCE [LARGE SCALE GENOMIC DNA]</scope>
    <source>
        <strain evidence="13 14">UBC 951</strain>
    </source>
</reference>
<keyword evidence="5 12" id="KW-0812">Transmembrane</keyword>
<gene>
    <name evidence="13" type="ORF">K437DRAFT_254158</name>
</gene>
<feature type="transmembrane region" description="Helical" evidence="12">
    <location>
        <begin position="289"/>
        <end position="310"/>
    </location>
</feature>
<dbReference type="OMA" id="GYQRFAS"/>
<dbReference type="GO" id="GO:0000139">
    <property type="term" value="C:Golgi membrane"/>
    <property type="evidence" value="ECO:0007669"/>
    <property type="project" value="UniProtKB-SubCell"/>
</dbReference>
<name>A0A066WF20_TILAU</name>
<dbReference type="GeneID" id="25263776"/>
<dbReference type="OrthoDB" id="337750at2759"/>
<evidence type="ECO:0000313" key="13">
    <source>
        <dbReference type="EMBL" id="KDN52567.1"/>
    </source>
</evidence>
<dbReference type="HOGENOM" id="CLU_047877_2_0_1"/>
<evidence type="ECO:0000256" key="11">
    <source>
        <dbReference type="SAM" id="MobiDB-lite"/>
    </source>
</evidence>
<dbReference type="InterPro" id="IPR005578">
    <property type="entry name" value="Yif1_fam"/>
</dbReference>
<keyword evidence="8 12" id="KW-1133">Transmembrane helix</keyword>
<dbReference type="PANTHER" id="PTHR14083">
    <property type="entry name" value="YIP1 INTERACTING FACTOR HOMOLOG YIF1 PROTEIN"/>
    <property type="match status" value="1"/>
</dbReference>
<dbReference type="EMBL" id="JMSN01000009">
    <property type="protein sequence ID" value="KDN52567.1"/>
    <property type="molecule type" value="Genomic_DNA"/>
</dbReference>
<keyword evidence="9" id="KW-0333">Golgi apparatus</keyword>
<dbReference type="GO" id="GO:0030134">
    <property type="term" value="C:COPII-coated ER to Golgi transport vesicle"/>
    <property type="evidence" value="ECO:0007669"/>
    <property type="project" value="TreeGrafter"/>
</dbReference>
<dbReference type="RefSeq" id="XP_013245406.1">
    <property type="nucleotide sequence ID" value="XM_013389952.1"/>
</dbReference>
<evidence type="ECO:0000313" key="14">
    <source>
        <dbReference type="Proteomes" id="UP000027361"/>
    </source>
</evidence>
<sequence>MSQYSSRSPPPLRHPVPTHPPLKVPDPPITPTPSNGAPLSTSPTDPHTSSARPRAHGSTDNALGGDGYVRYSSPPINQANPYGGPGTAAASSFGGSMQQGMFYQGGDGRGAAPSGSMQVGGGVSGAGPYGGWVGAGGPMGGIMNDATAQMGMQFGAQIAAAGGDYVEKNINRFFSLPALKYSFNVSNSYVLHKLRLVLFPWRHKPWSRSHRHGNGSASTASAYAGMDGHAQSPGPAAGKNGGEGYLPPREDVNSPDLYIPSMAFVTYILVIATIHGLESRFHPEQLGLTSSRALAIILLEVSFVKLGCYLLNIQGDHTVVDLVAYAGYKFVGTLVTLLVGLLGFEGMVYWGVFLYTFSANAFFILRSLRYVVLPDPSSPSSVTITHAQRSKRIQFLFAIAVAQLPLCWALVVGIFNGSHKAVAAKAAAKVAGAI</sequence>
<feature type="transmembrane region" description="Helical" evidence="12">
    <location>
        <begin position="322"/>
        <end position="342"/>
    </location>
</feature>
<feature type="transmembrane region" description="Helical" evidence="12">
    <location>
        <begin position="257"/>
        <end position="277"/>
    </location>
</feature>
<feature type="transmembrane region" description="Helical" evidence="12">
    <location>
        <begin position="393"/>
        <end position="415"/>
    </location>
</feature>
<protein>
    <submittedName>
        <fullName evidence="13">YIF1-domain-containing protein</fullName>
    </submittedName>
</protein>
<keyword evidence="14" id="KW-1185">Reference proteome</keyword>
<dbReference type="GO" id="GO:0015031">
    <property type="term" value="P:protein transport"/>
    <property type="evidence" value="ECO:0007669"/>
    <property type="project" value="UniProtKB-KW"/>
</dbReference>
<evidence type="ECO:0000256" key="6">
    <source>
        <dbReference type="ARBA" id="ARBA00022824"/>
    </source>
</evidence>
<accession>A0A066WF20</accession>
<evidence type="ECO:0000256" key="12">
    <source>
        <dbReference type="SAM" id="Phobius"/>
    </source>
</evidence>
<dbReference type="FunCoup" id="A0A066WF20">
    <property type="interactions" value="266"/>
</dbReference>
<evidence type="ECO:0000256" key="3">
    <source>
        <dbReference type="ARBA" id="ARBA00009727"/>
    </source>
</evidence>
<dbReference type="Pfam" id="PF03878">
    <property type="entry name" value="YIF1"/>
    <property type="match status" value="1"/>
</dbReference>
<dbReference type="GO" id="GO:0005789">
    <property type="term" value="C:endoplasmic reticulum membrane"/>
    <property type="evidence" value="ECO:0007669"/>
    <property type="project" value="UniProtKB-SubCell"/>
</dbReference>
<evidence type="ECO:0000256" key="8">
    <source>
        <dbReference type="ARBA" id="ARBA00022989"/>
    </source>
</evidence>
<evidence type="ECO:0000256" key="7">
    <source>
        <dbReference type="ARBA" id="ARBA00022927"/>
    </source>
</evidence>
<keyword evidence="10 12" id="KW-0472">Membrane</keyword>
<comment type="similarity">
    <text evidence="3">Belongs to the YIF1 family.</text>
</comment>
<feature type="region of interest" description="Disordered" evidence="11">
    <location>
        <begin position="1"/>
        <end position="90"/>
    </location>
</feature>
<dbReference type="PANTHER" id="PTHR14083:SF0">
    <property type="entry name" value="YIP1D-INTERACTING FACTOR 1, ISOFORM C"/>
    <property type="match status" value="1"/>
</dbReference>
<dbReference type="GO" id="GO:0006888">
    <property type="term" value="P:endoplasmic reticulum to Golgi vesicle-mediated transport"/>
    <property type="evidence" value="ECO:0007669"/>
    <property type="project" value="InterPro"/>
</dbReference>
<keyword evidence="6" id="KW-0256">Endoplasmic reticulum</keyword>